<proteinExistence type="predicted"/>
<evidence type="ECO:0000313" key="1">
    <source>
        <dbReference type="EMBL" id="KAI4469673.1"/>
    </source>
</evidence>
<accession>A0ACB9TRY4</accession>
<name>A0ACB9TRY4_HOLOL</name>
<protein>
    <submittedName>
        <fullName evidence="1">Transposase is4</fullName>
    </submittedName>
</protein>
<organism evidence="1 2">
    <name type="scientific">Holotrichia oblita</name>
    <name type="common">Chafer beetle</name>
    <dbReference type="NCBI Taxonomy" id="644536"/>
    <lineage>
        <taxon>Eukaryota</taxon>
        <taxon>Metazoa</taxon>
        <taxon>Ecdysozoa</taxon>
        <taxon>Arthropoda</taxon>
        <taxon>Hexapoda</taxon>
        <taxon>Insecta</taxon>
        <taxon>Pterygota</taxon>
        <taxon>Neoptera</taxon>
        <taxon>Endopterygota</taxon>
        <taxon>Coleoptera</taxon>
        <taxon>Polyphaga</taxon>
        <taxon>Scarabaeiformia</taxon>
        <taxon>Scarabaeidae</taxon>
        <taxon>Melolonthinae</taxon>
        <taxon>Holotrichia</taxon>
    </lineage>
</organism>
<gene>
    <name evidence="1" type="ORF">MML48_1g02983</name>
</gene>
<keyword evidence="2" id="KW-1185">Reference proteome</keyword>
<dbReference type="EMBL" id="CM043015">
    <property type="protein sequence ID" value="KAI4469673.1"/>
    <property type="molecule type" value="Genomic_DNA"/>
</dbReference>
<dbReference type="Proteomes" id="UP001056778">
    <property type="component" value="Chromosome 1"/>
</dbReference>
<evidence type="ECO:0000313" key="2">
    <source>
        <dbReference type="Proteomes" id="UP001056778"/>
    </source>
</evidence>
<comment type="caution">
    <text evidence="1">The sequence shown here is derived from an EMBL/GenBank/DDBJ whole genome shotgun (WGS) entry which is preliminary data.</text>
</comment>
<reference evidence="1" key="1">
    <citation type="submission" date="2022-04" db="EMBL/GenBank/DDBJ databases">
        <title>Chromosome-scale genome assembly of Holotrichia oblita Faldermann.</title>
        <authorList>
            <person name="Rongchong L."/>
        </authorList>
    </citation>
    <scope>NUCLEOTIDE SEQUENCE</scope>
    <source>
        <strain evidence="1">81SQS9</strain>
    </source>
</reference>
<sequence length="198" mass="22598">MARDEFFQVRSNLHCVNNLELPENCQDRLYKVRPLYDAIRKRCLELDIEENLCIDAQMVPFRGNISIKQYVKGKPTPWGVKIFVLCGKSGMAYDFVIYQGATTGLDPDSLKKYGLGASVILHLVKRIENEGHKLLFDNYFSSYQLLQILKSKKIFAAGTIRINRFSNPPVLGDKELKRMGRGAHDEVTSEDKDVVLVK</sequence>